<sequence>MTIGLTINGLDDVRKMVSGIPETVDRASAVAINEAITFGQAESSRRIREQVAFKASYIGNATDPGARLRVAKKARVGDLVGVISGRHRPTSLAQFEQGAKLGKGGYVRVKVSATGGSKRIPGAFPIKLRRGNGVYDAENSNEGIAVRLNKQGELPGGLNKKQAVNVSGSLYLLYGPSVDQVFRDVRFDVQGPVGDALESSFLRNFGRLNRG</sequence>
<reference evidence="1 2" key="1">
    <citation type="journal article" date="2014" name="J. Bacteriol.">
        <title>Characterization of novel virulent broad-host-range phages of Xylella fastidiosa and Xanthomonas.</title>
        <authorList>
            <person name="Ahern S.J."/>
            <person name="Das M."/>
            <person name="Bhowmick T.S."/>
            <person name="Young R."/>
            <person name="Gonzalez C.F."/>
        </authorList>
    </citation>
    <scope>NUCLEOTIDE SEQUENCE [LARGE SCALE GENOMIC DNA]</scope>
</reference>
<evidence type="ECO:0000313" key="2">
    <source>
        <dbReference type="Proteomes" id="UP000018621"/>
    </source>
</evidence>
<evidence type="ECO:0000313" key="1">
    <source>
        <dbReference type="EMBL" id="AHB12078.1"/>
    </source>
</evidence>
<protein>
    <recommendedName>
        <fullName evidence="3">Neck protein</fullName>
    </recommendedName>
</protein>
<keyword evidence="2" id="KW-1185">Reference proteome</keyword>
<organism evidence="1 2">
    <name type="scientific">Xylella phage Sano</name>
    <dbReference type="NCBI Taxonomy" id="1415148"/>
    <lineage>
        <taxon>Viruses</taxon>
        <taxon>Duplodnaviria</taxon>
        <taxon>Heunggongvirae</taxon>
        <taxon>Uroviricota</taxon>
        <taxon>Caudoviricetes</taxon>
        <taxon>Casjensviridae</taxon>
        <taxon>Sanovirus</taxon>
        <taxon>Sanovirus sano</taxon>
        <taxon>Xylella virus Sano</taxon>
    </lineage>
</organism>
<dbReference type="Proteomes" id="UP000018621">
    <property type="component" value="Segment"/>
</dbReference>
<name>V5Q7L0_9CAUD</name>
<proteinExistence type="predicted"/>
<gene>
    <name evidence="1" type="ORF">Sano_58</name>
</gene>
<dbReference type="EMBL" id="KF626665">
    <property type="protein sequence ID" value="AHB12078.1"/>
    <property type="molecule type" value="Genomic_DNA"/>
</dbReference>
<dbReference type="OrthoDB" id="30884at10239"/>
<accession>V5Q7L0</accession>
<evidence type="ECO:0008006" key="3">
    <source>
        <dbReference type="Google" id="ProtNLM"/>
    </source>
</evidence>